<dbReference type="InterPro" id="IPR001466">
    <property type="entry name" value="Beta-lactam-related"/>
</dbReference>
<gene>
    <name evidence="5" type="ORF">HMI46_15515</name>
</gene>
<sequence>MKRLFSVVMISMLIAIPVTPAFAQTNPATVKERAKVQASKLLSVSGASGVQYAIMDKGSIVLSDNAGVNDKASKAPITKDTMFGIGSISKMHVSAAAMILADANKIDIDKPLTTYIKDFKMADERYKKITPRMLMNHSSGLYGTHLPNSSLFDDNDTIVHDELLNKLQSEHLNSNPGEFSVYVNDGFDLLEIMIERVSGMSYTEFLAKYVSTPLNLSSTKTPLDQFNRERVAKAYFPTMAQALPIENANTLGSGGLYSTAEDLTKFADMLLGNRADVLSKQSAKAMQSPEYKRGIWVSEKANAFNYGLGWDTVRLTEFDDYGITALSKGGDVATYHGSLITIPEHNISMAVLSSGGSSVFNLAFETKVLLEYLKDKGHIKEILPEKTFKPSLKVNMPSEMLSYAGLYGTRDSTINMEIKNGEIDLPAQNGGLIPAQTYVYTGDGQFKSKDGSVTVSFDKQTNGRTYVKLNAYTNNQGLGQSMMVFYAYQKLDSNPLQQTTKKVWENRNGKSYYRVDEKITSAFYLATPMISKTISVDMDHGYANGTKIVNENQAVNAVQIPIMAGRDVFDLNFYKEGHTEYLKIDGFSYINEDAIPILYDGKDSLSIIIPSSGHAKWYKIDEKSANRVMSVKTPASGGFAVYDKNGMAVNFSKVTNNHSVVLPEGGMIVFGGKAGDVFKVELKNK</sequence>
<dbReference type="Proteomes" id="UP000552038">
    <property type="component" value="Unassembled WGS sequence"/>
</dbReference>
<dbReference type="Pfam" id="PF00144">
    <property type="entry name" value="Beta-lactamase"/>
    <property type="match status" value="1"/>
</dbReference>
<protein>
    <submittedName>
        <fullName evidence="5">Beta-lactamase family protein</fullName>
    </submittedName>
</protein>
<dbReference type="InterPro" id="IPR012338">
    <property type="entry name" value="Beta-lactam/transpept-like"/>
</dbReference>
<organism evidence="5 6">
    <name type="scientific">Paenibacillus alvei</name>
    <name type="common">Bacillus alvei</name>
    <dbReference type="NCBI Taxonomy" id="44250"/>
    <lineage>
        <taxon>Bacteria</taxon>
        <taxon>Bacillati</taxon>
        <taxon>Bacillota</taxon>
        <taxon>Bacilli</taxon>
        <taxon>Bacillales</taxon>
        <taxon>Paenibacillaceae</taxon>
        <taxon>Paenibacillus</taxon>
    </lineage>
</organism>
<keyword evidence="2" id="KW-0472">Membrane</keyword>
<dbReference type="PANTHER" id="PTHR46825:SF11">
    <property type="entry name" value="PENICILLIN-BINDING PROTEIN 4"/>
    <property type="match status" value="1"/>
</dbReference>
<evidence type="ECO:0000313" key="6">
    <source>
        <dbReference type="Proteomes" id="UP000552038"/>
    </source>
</evidence>
<dbReference type="InterPro" id="IPR050491">
    <property type="entry name" value="AmpC-like"/>
</dbReference>
<evidence type="ECO:0000256" key="1">
    <source>
        <dbReference type="ARBA" id="ARBA00004370"/>
    </source>
</evidence>
<dbReference type="SUPFAM" id="SSF56601">
    <property type="entry name" value="beta-lactamase/transpeptidase-like"/>
    <property type="match status" value="1"/>
</dbReference>
<evidence type="ECO:0000313" key="5">
    <source>
        <dbReference type="EMBL" id="NOJ71961.1"/>
    </source>
</evidence>
<name>A0AAP7DJQ7_PAEAL</name>
<dbReference type="PANTHER" id="PTHR46825">
    <property type="entry name" value="D-ALANYL-D-ALANINE-CARBOXYPEPTIDASE/ENDOPEPTIDASE AMPH"/>
    <property type="match status" value="1"/>
</dbReference>
<keyword evidence="3" id="KW-0732">Signal</keyword>
<comment type="subcellular location">
    <subcellularLocation>
        <location evidence="1">Membrane</location>
    </subcellularLocation>
</comment>
<evidence type="ECO:0000259" key="4">
    <source>
        <dbReference type="Pfam" id="PF00144"/>
    </source>
</evidence>
<dbReference type="Gene3D" id="3.40.710.10">
    <property type="entry name" value="DD-peptidase/beta-lactamase superfamily"/>
    <property type="match status" value="1"/>
</dbReference>
<accession>A0AAP7DJQ7</accession>
<dbReference type="RefSeq" id="WP_171417416.1">
    <property type="nucleotide sequence ID" value="NZ_JABFOR010000019.1"/>
</dbReference>
<dbReference type="EMBL" id="JABFOR010000019">
    <property type="protein sequence ID" value="NOJ71961.1"/>
    <property type="molecule type" value="Genomic_DNA"/>
</dbReference>
<comment type="caution">
    <text evidence="5">The sequence shown here is derived from an EMBL/GenBank/DDBJ whole genome shotgun (WGS) entry which is preliminary data.</text>
</comment>
<evidence type="ECO:0000256" key="3">
    <source>
        <dbReference type="SAM" id="SignalP"/>
    </source>
</evidence>
<dbReference type="AlphaFoldDB" id="A0AAP7DJQ7"/>
<dbReference type="GO" id="GO:0016020">
    <property type="term" value="C:membrane"/>
    <property type="evidence" value="ECO:0007669"/>
    <property type="project" value="UniProtKB-SubCell"/>
</dbReference>
<evidence type="ECO:0000256" key="2">
    <source>
        <dbReference type="ARBA" id="ARBA00023136"/>
    </source>
</evidence>
<feature type="domain" description="Beta-lactamase-related" evidence="4">
    <location>
        <begin position="46"/>
        <end position="360"/>
    </location>
</feature>
<feature type="signal peptide" evidence="3">
    <location>
        <begin position="1"/>
        <end position="23"/>
    </location>
</feature>
<feature type="chain" id="PRO_5042889241" evidence="3">
    <location>
        <begin position="24"/>
        <end position="685"/>
    </location>
</feature>
<reference evidence="5 6" key="1">
    <citation type="submission" date="2020-05" db="EMBL/GenBank/DDBJ databases">
        <title>Whole genome sequencing and identification of novel metabolites from Paenibacillus alvei strain JR949.</title>
        <authorList>
            <person name="Rajendhran J."/>
            <person name="Sree Pranav P."/>
            <person name="Mahalakshmi B."/>
            <person name="Karthikeyan R."/>
        </authorList>
    </citation>
    <scope>NUCLEOTIDE SEQUENCE [LARGE SCALE GENOMIC DNA]</scope>
    <source>
        <strain evidence="5 6">JR949</strain>
    </source>
</reference>
<proteinExistence type="predicted"/>